<evidence type="ECO:0000313" key="3">
    <source>
        <dbReference type="EMBL" id="SEJ14787.1"/>
    </source>
</evidence>
<evidence type="ECO:0000313" key="4">
    <source>
        <dbReference type="Proteomes" id="UP000199200"/>
    </source>
</evidence>
<keyword evidence="4" id="KW-1185">Reference proteome</keyword>
<dbReference type="RefSeq" id="WP_092050909.1">
    <property type="nucleotide sequence ID" value="NZ_FNZF01000002.1"/>
</dbReference>
<dbReference type="AlphaFoldDB" id="A0A1H6WKY1"/>
<sequence length="257" mass="27613">MRKLNNHFGDLEGMSVLVTGGSKGIGKSIALAFADLGAKVTIVGRNLEALEATRLELVGKSPESSAIQADLSDIQETRRVADMTAERYGSIDVLVNNAGINIAKPAFEVTEKDWDTVLDLNLKSAFFMCQAAGRHMERQGGGKIINIASQMAFVGYYNRAAYCSSKGGLVQLTKALAVEWASHRINVNAVAPTFVETEMTSGMMEDPAFMEEIRSRILFGHPSKPEDVNGAVLFLASGMSSFVTGDTIKVDGGWTAI</sequence>
<dbReference type="PRINTS" id="PR00080">
    <property type="entry name" value="SDRFAMILY"/>
</dbReference>
<dbReference type="Proteomes" id="UP000199200">
    <property type="component" value="Unassembled WGS sequence"/>
</dbReference>
<accession>A0A1H6WKY1</accession>
<dbReference type="STRING" id="426757.SAMN04488127_1108"/>
<keyword evidence="2" id="KW-0560">Oxidoreductase</keyword>
<dbReference type="GO" id="GO:0008206">
    <property type="term" value="P:bile acid metabolic process"/>
    <property type="evidence" value="ECO:0007669"/>
    <property type="project" value="UniProtKB-ARBA"/>
</dbReference>
<gene>
    <name evidence="3" type="ORF">SAMN04488127_1108</name>
</gene>
<dbReference type="PROSITE" id="PS00061">
    <property type="entry name" value="ADH_SHORT"/>
    <property type="match status" value="1"/>
</dbReference>
<proteinExistence type="inferred from homology"/>
<dbReference type="InterPro" id="IPR002347">
    <property type="entry name" value="SDR_fam"/>
</dbReference>
<evidence type="ECO:0000256" key="2">
    <source>
        <dbReference type="ARBA" id="ARBA00023002"/>
    </source>
</evidence>
<dbReference type="EMBL" id="FNZF01000002">
    <property type="protein sequence ID" value="SEJ14787.1"/>
    <property type="molecule type" value="Genomic_DNA"/>
</dbReference>
<reference evidence="4" key="1">
    <citation type="submission" date="2016-10" db="EMBL/GenBank/DDBJ databases">
        <authorList>
            <person name="Varghese N."/>
            <person name="Submissions S."/>
        </authorList>
    </citation>
    <scope>NUCLEOTIDE SEQUENCE [LARGE SCALE GENOMIC DNA]</scope>
    <source>
        <strain evidence="4">CGMCC 1.6763</strain>
    </source>
</reference>
<dbReference type="NCBIfam" id="NF005559">
    <property type="entry name" value="PRK07231.1"/>
    <property type="match status" value="1"/>
</dbReference>
<dbReference type="InterPro" id="IPR020904">
    <property type="entry name" value="Sc_DH/Rdtase_CS"/>
</dbReference>
<dbReference type="CDD" id="cd05233">
    <property type="entry name" value="SDR_c"/>
    <property type="match status" value="1"/>
</dbReference>
<dbReference type="SUPFAM" id="SSF51735">
    <property type="entry name" value="NAD(P)-binding Rossmann-fold domains"/>
    <property type="match status" value="1"/>
</dbReference>
<dbReference type="Pfam" id="PF13561">
    <property type="entry name" value="adh_short_C2"/>
    <property type="match status" value="1"/>
</dbReference>
<dbReference type="InterPro" id="IPR036291">
    <property type="entry name" value="NAD(P)-bd_dom_sf"/>
</dbReference>
<name>A0A1H6WKY1_9BACL</name>
<dbReference type="PRINTS" id="PR00081">
    <property type="entry name" value="GDHRDH"/>
</dbReference>
<comment type="similarity">
    <text evidence="1">Belongs to the short-chain dehydrogenases/reductases (SDR) family.</text>
</comment>
<organism evidence="3 4">
    <name type="scientific">Bhargavaea ginsengi</name>
    <dbReference type="NCBI Taxonomy" id="426757"/>
    <lineage>
        <taxon>Bacteria</taxon>
        <taxon>Bacillati</taxon>
        <taxon>Bacillota</taxon>
        <taxon>Bacilli</taxon>
        <taxon>Bacillales</taxon>
        <taxon>Caryophanaceae</taxon>
        <taxon>Bhargavaea</taxon>
    </lineage>
</organism>
<dbReference type="PANTHER" id="PTHR42760">
    <property type="entry name" value="SHORT-CHAIN DEHYDROGENASES/REDUCTASES FAMILY MEMBER"/>
    <property type="match status" value="1"/>
</dbReference>
<dbReference type="GO" id="GO:0016616">
    <property type="term" value="F:oxidoreductase activity, acting on the CH-OH group of donors, NAD or NADP as acceptor"/>
    <property type="evidence" value="ECO:0007669"/>
    <property type="project" value="TreeGrafter"/>
</dbReference>
<protein>
    <submittedName>
        <fullName evidence="3">2-deoxy-D-gluconate 3-dehydrogenase</fullName>
    </submittedName>
</protein>
<dbReference type="Gene3D" id="3.40.50.720">
    <property type="entry name" value="NAD(P)-binding Rossmann-like Domain"/>
    <property type="match status" value="1"/>
</dbReference>
<dbReference type="OrthoDB" id="9803333at2"/>
<dbReference type="FunFam" id="3.40.50.720:FF:000084">
    <property type="entry name" value="Short-chain dehydrogenase reductase"/>
    <property type="match status" value="1"/>
</dbReference>
<evidence type="ECO:0000256" key="1">
    <source>
        <dbReference type="ARBA" id="ARBA00006484"/>
    </source>
</evidence>